<dbReference type="Proteomes" id="UP001597120">
    <property type="component" value="Unassembled WGS sequence"/>
</dbReference>
<dbReference type="InterPro" id="IPR011701">
    <property type="entry name" value="MFS"/>
</dbReference>
<keyword evidence="2" id="KW-0812">Transmembrane</keyword>
<keyword evidence="2" id="KW-1133">Transmembrane helix</keyword>
<feature type="transmembrane region" description="Helical" evidence="2">
    <location>
        <begin position="127"/>
        <end position="150"/>
    </location>
</feature>
<evidence type="ECO:0000256" key="1">
    <source>
        <dbReference type="ARBA" id="ARBA00004651"/>
    </source>
</evidence>
<feature type="transmembrane region" description="Helical" evidence="2">
    <location>
        <begin position="373"/>
        <end position="392"/>
    </location>
</feature>
<reference evidence="4" key="1">
    <citation type="journal article" date="2019" name="Int. J. Syst. Evol. Microbiol.">
        <title>The Global Catalogue of Microorganisms (GCM) 10K type strain sequencing project: providing services to taxonomists for standard genome sequencing and annotation.</title>
        <authorList>
            <consortium name="The Broad Institute Genomics Platform"/>
            <consortium name="The Broad Institute Genome Sequencing Center for Infectious Disease"/>
            <person name="Wu L."/>
            <person name="Ma J."/>
        </authorList>
    </citation>
    <scope>NUCLEOTIDE SEQUENCE [LARGE SCALE GENOMIC DNA]</scope>
    <source>
        <strain evidence="4">CCUG 57263</strain>
    </source>
</reference>
<name>A0ABW3DJ26_9BACL</name>
<organism evidence="3 4">
    <name type="scientific">Paenibacillus residui</name>
    <dbReference type="NCBI Taxonomy" id="629724"/>
    <lineage>
        <taxon>Bacteria</taxon>
        <taxon>Bacillati</taxon>
        <taxon>Bacillota</taxon>
        <taxon>Bacilli</taxon>
        <taxon>Bacillales</taxon>
        <taxon>Paenibacillaceae</taxon>
        <taxon>Paenibacillus</taxon>
    </lineage>
</organism>
<feature type="transmembrane region" description="Helical" evidence="2">
    <location>
        <begin position="192"/>
        <end position="215"/>
    </location>
</feature>
<gene>
    <name evidence="3" type="ORF">ACFQ03_24790</name>
</gene>
<evidence type="ECO:0000256" key="2">
    <source>
        <dbReference type="SAM" id="Phobius"/>
    </source>
</evidence>
<sequence length="432" mass="48400">MHNRVKPGAVGHDGMEFKEECFEQDKQETRPRLSAQCKLLLLVNGLFATANALSGTFVNVYLWKVKNDYTMIATFAIAQQVTTALLFWLAGKWIKEYNKMNALRAGVAISAIFYSAVLWAGVKAVDYVIWLGAIQGISAGLFWSAFNVIYFEVTDPDNRDRFNGWAGLLGSAAGMIAPWVSGFLITRMQDTAGYRVIFTISLIIFVVATIFSFFLKKRKPLGKYLWFYGLHQLRKQNHPWRKIGLAMTAQGVREGVFSFIIGLLVYIYTKNEMKLGNFSLITSAVGLFGFMAAGRLLKPQYRRWGMFAGVVMMIAVILPFFWQVSYFTLLLFGIGTALFIPLYSIPTTSVVFDIIGQNQESAERRVEYIVLRELALCLGRILGALVFIAVVSRTTAPLAMNLLLLGIGSSPLIVWILLRSWLGVVKPKENNA</sequence>
<protein>
    <submittedName>
        <fullName evidence="3">MFS transporter</fullName>
    </submittedName>
</protein>
<dbReference type="InterPro" id="IPR052528">
    <property type="entry name" value="Sugar_transport-like"/>
</dbReference>
<evidence type="ECO:0000313" key="3">
    <source>
        <dbReference type="EMBL" id="MFD0872343.1"/>
    </source>
</evidence>
<feature type="transmembrane region" description="Helical" evidence="2">
    <location>
        <begin position="275"/>
        <end position="297"/>
    </location>
</feature>
<comment type="subcellular location">
    <subcellularLocation>
        <location evidence="1">Cell membrane</location>
        <topology evidence="1">Multi-pass membrane protein</topology>
    </subcellularLocation>
</comment>
<feature type="transmembrane region" description="Helical" evidence="2">
    <location>
        <begin position="162"/>
        <end position="180"/>
    </location>
</feature>
<evidence type="ECO:0000313" key="4">
    <source>
        <dbReference type="Proteomes" id="UP001597120"/>
    </source>
</evidence>
<dbReference type="InterPro" id="IPR036259">
    <property type="entry name" value="MFS_trans_sf"/>
</dbReference>
<keyword evidence="2" id="KW-0472">Membrane</keyword>
<dbReference type="PANTHER" id="PTHR23526">
    <property type="entry name" value="INTEGRAL MEMBRANE TRANSPORT PROTEIN-RELATED"/>
    <property type="match status" value="1"/>
</dbReference>
<feature type="transmembrane region" description="Helical" evidence="2">
    <location>
        <begin position="251"/>
        <end position="269"/>
    </location>
</feature>
<feature type="transmembrane region" description="Helical" evidence="2">
    <location>
        <begin position="328"/>
        <end position="352"/>
    </location>
</feature>
<dbReference type="RefSeq" id="WP_144939971.1">
    <property type="nucleotide sequence ID" value="NZ_JBHTIU010000107.1"/>
</dbReference>
<feature type="transmembrane region" description="Helical" evidence="2">
    <location>
        <begin position="398"/>
        <end position="418"/>
    </location>
</feature>
<dbReference type="EMBL" id="JBHTIU010000107">
    <property type="protein sequence ID" value="MFD0872343.1"/>
    <property type="molecule type" value="Genomic_DNA"/>
</dbReference>
<dbReference type="SUPFAM" id="SSF103473">
    <property type="entry name" value="MFS general substrate transporter"/>
    <property type="match status" value="1"/>
</dbReference>
<feature type="transmembrane region" description="Helical" evidence="2">
    <location>
        <begin position="102"/>
        <end position="121"/>
    </location>
</feature>
<proteinExistence type="predicted"/>
<feature type="transmembrane region" description="Helical" evidence="2">
    <location>
        <begin position="39"/>
        <end position="63"/>
    </location>
</feature>
<accession>A0ABW3DJ26</accession>
<dbReference type="Gene3D" id="1.20.1250.20">
    <property type="entry name" value="MFS general substrate transporter like domains"/>
    <property type="match status" value="1"/>
</dbReference>
<dbReference type="CDD" id="cd06174">
    <property type="entry name" value="MFS"/>
    <property type="match status" value="1"/>
</dbReference>
<dbReference type="PANTHER" id="PTHR23526:SF2">
    <property type="entry name" value="MAJOR FACILITATOR SUPERFAMILY (MFS) PROFILE DOMAIN-CONTAINING PROTEIN"/>
    <property type="match status" value="1"/>
</dbReference>
<keyword evidence="4" id="KW-1185">Reference proteome</keyword>
<dbReference type="Pfam" id="PF07690">
    <property type="entry name" value="MFS_1"/>
    <property type="match status" value="1"/>
</dbReference>
<comment type="caution">
    <text evidence="3">The sequence shown here is derived from an EMBL/GenBank/DDBJ whole genome shotgun (WGS) entry which is preliminary data.</text>
</comment>
<feature type="transmembrane region" description="Helical" evidence="2">
    <location>
        <begin position="304"/>
        <end position="322"/>
    </location>
</feature>
<feature type="transmembrane region" description="Helical" evidence="2">
    <location>
        <begin position="69"/>
        <end position="90"/>
    </location>
</feature>